<name>A0AAE3GJ20_9PSEU</name>
<accession>A0AAE3GJ20</accession>
<evidence type="ECO:0000313" key="1">
    <source>
        <dbReference type="EMBL" id="MCP2169075.1"/>
    </source>
</evidence>
<dbReference type="AlphaFoldDB" id="A0AAE3GJ20"/>
<reference evidence="1" key="1">
    <citation type="submission" date="2022-06" db="EMBL/GenBank/DDBJ databases">
        <title>Genomic Encyclopedia of Archaeal and Bacterial Type Strains, Phase II (KMG-II): from individual species to whole genera.</title>
        <authorList>
            <person name="Goeker M."/>
        </authorList>
    </citation>
    <scope>NUCLEOTIDE SEQUENCE</scope>
    <source>
        <strain evidence="1">DSM 43935</strain>
    </source>
</reference>
<organism evidence="1 2">
    <name type="scientific">Goodfellowiella coeruleoviolacea</name>
    <dbReference type="NCBI Taxonomy" id="334858"/>
    <lineage>
        <taxon>Bacteria</taxon>
        <taxon>Bacillati</taxon>
        <taxon>Actinomycetota</taxon>
        <taxon>Actinomycetes</taxon>
        <taxon>Pseudonocardiales</taxon>
        <taxon>Pseudonocardiaceae</taxon>
        <taxon>Goodfellowiella</taxon>
    </lineage>
</organism>
<dbReference type="Proteomes" id="UP001206128">
    <property type="component" value="Unassembled WGS sequence"/>
</dbReference>
<proteinExistence type="predicted"/>
<evidence type="ECO:0000313" key="2">
    <source>
        <dbReference type="Proteomes" id="UP001206128"/>
    </source>
</evidence>
<gene>
    <name evidence="1" type="ORF">LX83_005955</name>
</gene>
<comment type="caution">
    <text evidence="1">The sequence shown here is derived from an EMBL/GenBank/DDBJ whole genome shotgun (WGS) entry which is preliminary data.</text>
</comment>
<protein>
    <submittedName>
        <fullName evidence="1">Uncharacterized protein</fullName>
    </submittedName>
</protein>
<dbReference type="EMBL" id="JAMTCK010000016">
    <property type="protein sequence ID" value="MCP2169075.1"/>
    <property type="molecule type" value="Genomic_DNA"/>
</dbReference>
<keyword evidence="2" id="KW-1185">Reference proteome</keyword>
<sequence length="43" mass="4630">MTARAVGIPFTMVVDRAAVPCYFVRVTAGSALSHYQESYPAVP</sequence>